<dbReference type="eggNOG" id="COG2352">
    <property type="taxonomic scope" value="Bacteria"/>
</dbReference>
<organism evidence="13 14">
    <name type="scientific">Truepera radiovictrix (strain DSM 17093 / CIP 108686 / LMG 22925 / RQ-24)</name>
    <dbReference type="NCBI Taxonomy" id="649638"/>
    <lineage>
        <taxon>Bacteria</taxon>
        <taxon>Thermotogati</taxon>
        <taxon>Deinococcota</taxon>
        <taxon>Deinococci</taxon>
        <taxon>Trueperales</taxon>
        <taxon>Trueperaceae</taxon>
        <taxon>Truepera</taxon>
    </lineage>
</organism>
<dbReference type="KEGG" id="tra:Trad_2384"/>
<dbReference type="PROSITE" id="PS00393">
    <property type="entry name" value="PEPCASE_2"/>
    <property type="match status" value="1"/>
</dbReference>
<evidence type="ECO:0000256" key="3">
    <source>
        <dbReference type="ARBA" id="ARBA00008346"/>
    </source>
</evidence>
<dbReference type="GO" id="GO:0006099">
    <property type="term" value="P:tricarboxylic acid cycle"/>
    <property type="evidence" value="ECO:0007669"/>
    <property type="project" value="InterPro"/>
</dbReference>
<evidence type="ECO:0000256" key="2">
    <source>
        <dbReference type="ARBA" id="ARBA00003670"/>
    </source>
</evidence>
<evidence type="ECO:0000256" key="12">
    <source>
        <dbReference type="SAM" id="MobiDB-lite"/>
    </source>
</evidence>
<dbReference type="InterPro" id="IPR022805">
    <property type="entry name" value="PEP_COase_bac/pln-type"/>
</dbReference>
<reference evidence="14" key="1">
    <citation type="submission" date="2010-05" db="EMBL/GenBank/DDBJ databases">
        <title>The complete genome of Truepera radiovictris DSM 17093.</title>
        <authorList>
            <consortium name="US DOE Joint Genome Institute (JGI-PGF)"/>
            <person name="Lucas S."/>
            <person name="Copeland A."/>
            <person name="Lapidus A."/>
            <person name="Glavina del Rio T."/>
            <person name="Dalin E."/>
            <person name="Tice H."/>
            <person name="Bruce D."/>
            <person name="Goodwin L."/>
            <person name="Pitluck S."/>
            <person name="Kyrpides N."/>
            <person name="Mavromatis K."/>
            <person name="Ovchinnikova G."/>
            <person name="Munk A.C."/>
            <person name="Detter J.C."/>
            <person name="Han C."/>
            <person name="Tapia R."/>
            <person name="Land M."/>
            <person name="Hauser L."/>
            <person name="Markowitz V."/>
            <person name="Cheng J.-F."/>
            <person name="Hugenholtz P."/>
            <person name="Woyke T."/>
            <person name="Wu D."/>
            <person name="Tindall B."/>
            <person name="Pomrenke H.G."/>
            <person name="Brambilla E."/>
            <person name="Klenk H.-P."/>
            <person name="Eisen J.A."/>
        </authorList>
    </citation>
    <scope>NUCLEOTIDE SEQUENCE [LARGE SCALE GENOMIC DNA]</scope>
    <source>
        <strain evidence="14">DSM 17093 / CIP 108686 / LMG 22925 / RQ-24</strain>
    </source>
</reference>
<comment type="function">
    <text evidence="2 10">Forms oxaloacetate, a four-carbon dicarboxylic acid source for the tricarboxylic acid cycle.</text>
</comment>
<evidence type="ECO:0000256" key="1">
    <source>
        <dbReference type="ARBA" id="ARBA00001946"/>
    </source>
</evidence>
<feature type="active site" evidence="10">
    <location>
        <position position="171"/>
    </location>
</feature>
<proteinExistence type="inferred from homology"/>
<dbReference type="PANTHER" id="PTHR30523:SF6">
    <property type="entry name" value="PHOSPHOENOLPYRUVATE CARBOXYLASE"/>
    <property type="match status" value="1"/>
</dbReference>
<evidence type="ECO:0000256" key="9">
    <source>
        <dbReference type="ARBA" id="ARBA00048995"/>
    </source>
</evidence>
<evidence type="ECO:0000256" key="6">
    <source>
        <dbReference type="ARBA" id="ARBA00022842"/>
    </source>
</evidence>
<evidence type="ECO:0000256" key="7">
    <source>
        <dbReference type="ARBA" id="ARBA00023239"/>
    </source>
</evidence>
<dbReference type="InterPro" id="IPR021135">
    <property type="entry name" value="PEP_COase"/>
</dbReference>
<dbReference type="InterPro" id="IPR033129">
    <property type="entry name" value="PEPCASE_His_AS"/>
</dbReference>
<evidence type="ECO:0000256" key="10">
    <source>
        <dbReference type="HAMAP-Rule" id="MF_00595"/>
    </source>
</evidence>
<evidence type="ECO:0000313" key="13">
    <source>
        <dbReference type="EMBL" id="ADI15493.1"/>
    </source>
</evidence>
<accession>D7CT30</accession>
<dbReference type="NCBIfam" id="NF000584">
    <property type="entry name" value="PRK00009.1"/>
    <property type="match status" value="1"/>
</dbReference>
<comment type="similarity">
    <text evidence="3 10">Belongs to the PEPCase type 1 family.</text>
</comment>
<protein>
    <recommendedName>
        <fullName evidence="5 10">Phosphoenolpyruvate carboxylase</fullName>
        <shortName evidence="10">PEPC</shortName>
        <shortName evidence="10">PEPCase</shortName>
        <ecNumber evidence="4 10">4.1.1.31</ecNumber>
    </recommendedName>
</protein>
<keyword evidence="14" id="KW-1185">Reference proteome</keyword>
<dbReference type="HAMAP" id="MF_00595">
    <property type="entry name" value="PEPcase_type1"/>
    <property type="match status" value="1"/>
</dbReference>
<dbReference type="GO" id="GO:0008964">
    <property type="term" value="F:phosphoenolpyruvate carboxylase activity"/>
    <property type="evidence" value="ECO:0007669"/>
    <property type="project" value="UniProtKB-UniRule"/>
</dbReference>
<evidence type="ECO:0000313" key="14">
    <source>
        <dbReference type="Proteomes" id="UP000000379"/>
    </source>
</evidence>
<dbReference type="GO" id="GO:0015977">
    <property type="term" value="P:carbon fixation"/>
    <property type="evidence" value="ECO:0007669"/>
    <property type="project" value="UniProtKB-UniRule"/>
</dbReference>
<dbReference type="PRINTS" id="PR00150">
    <property type="entry name" value="PEPCARBXLASE"/>
</dbReference>
<keyword evidence="7 10" id="KW-0456">Lyase</keyword>
<gene>
    <name evidence="10" type="primary">ppc</name>
    <name evidence="13" type="ordered locus">Trad_2384</name>
</gene>
<dbReference type="Gene3D" id="1.20.1440.90">
    <property type="entry name" value="Phosphoenolpyruvate/pyruvate domain"/>
    <property type="match status" value="1"/>
</dbReference>
<dbReference type="EC" id="4.1.1.31" evidence="4 10"/>
<reference evidence="13 14" key="2">
    <citation type="journal article" date="2011" name="Stand. Genomic Sci.">
        <title>Complete genome sequence of Truepera radiovictrix type strain (RQ-24).</title>
        <authorList>
            <person name="Ivanova N."/>
            <person name="Rohde C."/>
            <person name="Munk C."/>
            <person name="Nolan M."/>
            <person name="Lucas S."/>
            <person name="Del Rio T.G."/>
            <person name="Tice H."/>
            <person name="Deshpande S."/>
            <person name="Cheng J.F."/>
            <person name="Tapia R."/>
            <person name="Han C."/>
            <person name="Goodwin L."/>
            <person name="Pitluck S."/>
            <person name="Liolios K."/>
            <person name="Mavromatis K."/>
            <person name="Mikhailova N."/>
            <person name="Pati A."/>
            <person name="Chen A."/>
            <person name="Palaniappan K."/>
            <person name="Land M."/>
            <person name="Hauser L."/>
            <person name="Chang Y.J."/>
            <person name="Jeffries C.D."/>
            <person name="Brambilla E."/>
            <person name="Rohde M."/>
            <person name="Goker M."/>
            <person name="Tindall B.J."/>
            <person name="Woyke T."/>
            <person name="Bristow J."/>
            <person name="Eisen J.A."/>
            <person name="Markowitz V."/>
            <person name="Hugenholtz P."/>
            <person name="Kyrpides N.C."/>
            <person name="Klenk H.P."/>
            <person name="Lapidus A."/>
        </authorList>
    </citation>
    <scope>NUCLEOTIDE SEQUENCE [LARGE SCALE GENOMIC DNA]</scope>
    <source>
        <strain evidence="14">DSM 17093 / CIP 108686 / LMG 22925 / RQ-24</strain>
    </source>
</reference>
<dbReference type="EMBL" id="CP002049">
    <property type="protein sequence ID" value="ADI15493.1"/>
    <property type="molecule type" value="Genomic_DNA"/>
</dbReference>
<dbReference type="Pfam" id="PF00311">
    <property type="entry name" value="PEPcase"/>
    <property type="match status" value="1"/>
</dbReference>
<sequence>MADLDTELRPPLQPPSGAPADADDAFRALRADVDYLGRTLGECLKELEGEAFFGLVERVRALTKALRAAPEDAARRRELGRDLGGLLKSLTTEDAERLLRAFSVYFQLINLAEEVHRVRVNRLREAQATPEAPRRESVAAAVKALRDDGWSASEVRRFIEGLDIQPTLTAHPTEVKRYTVRLKLERIASRLRARTELELSPQARRRLEGELAAEVASLWRTRELTSEKPSVTDEVKAALYYFQRSLLSAVPQLMQDLEDALESLYGCARGEAPLPPVVRFRSWIGGDRDGNPFVTPEVTEEAYALQSEVAFGQHLADLDGLVQRLSQWGGRTRISPELARELAALPADRRPRRFAGEPYRLKLAVTYADLRRAHEALGRGDLPAGVAERYLEDLRTVEESLWAGGEGRVAEAFVRPVRYRAAAFGVHLAALDLREHSSLHEAAVADLLRYAGVCDDYAAQDEAARVALLARELRSKRPLAPEDAPLEEETGRALGFLRVLRRLRARYGPAAVGSYIVSMTAGVSDVLEPLLLAKEAGIPDLDVTPLFETLADLRAAPRILQELFALPVYLEHVRRRGIQEVMIGYSDSNKDAGFLAANWALYEAQERVAAVCREVGVPLRLFHGRGTSIGRGGGPAGRAILAQPPGTLGGRMRLTEQGEALSERYTDPDLAHRHLEQLAHAFILSSARGARGDLPEPPVRYREAMTRAAEGARARYRALLEADGFLDFYHTVTPIEEISRLNIGSRPARRKGERSLANLRAIPWVFSWTQCRANLPGWFGLGTGLSSVDGALLREMYREWSFFRTILDFAQMSLAKADLGIFTAYLTLVPDALRERFWPLIEREYRLSVERVTAATGQPLLASDPTLARGIELRNPYVDPISYVQVELLRRLRSLPEGAPERGGLEEAVMISLLGVATGLRNTG</sequence>
<evidence type="ECO:0000256" key="4">
    <source>
        <dbReference type="ARBA" id="ARBA00012305"/>
    </source>
</evidence>
<dbReference type="InterPro" id="IPR015813">
    <property type="entry name" value="Pyrv/PenolPyrv_kinase-like_dom"/>
</dbReference>
<dbReference type="Proteomes" id="UP000000379">
    <property type="component" value="Chromosome"/>
</dbReference>
<feature type="active site" evidence="10 11">
    <location>
        <position position="590"/>
    </location>
</feature>
<comment type="subunit">
    <text evidence="10">Homotetramer.</text>
</comment>
<evidence type="ECO:0000256" key="11">
    <source>
        <dbReference type="PROSITE-ProRule" id="PRU10112"/>
    </source>
</evidence>
<dbReference type="GO" id="GO:0005829">
    <property type="term" value="C:cytosol"/>
    <property type="evidence" value="ECO:0007669"/>
    <property type="project" value="TreeGrafter"/>
</dbReference>
<dbReference type="SUPFAM" id="SSF51621">
    <property type="entry name" value="Phosphoenolpyruvate/pyruvate domain"/>
    <property type="match status" value="1"/>
</dbReference>
<dbReference type="STRING" id="649638.Trad_2384"/>
<dbReference type="OrthoDB" id="9768133at2"/>
<evidence type="ECO:0000256" key="8">
    <source>
        <dbReference type="ARBA" id="ARBA00023300"/>
    </source>
</evidence>
<dbReference type="GO" id="GO:0000287">
    <property type="term" value="F:magnesium ion binding"/>
    <property type="evidence" value="ECO:0007669"/>
    <property type="project" value="UniProtKB-UniRule"/>
</dbReference>
<evidence type="ECO:0000256" key="5">
    <source>
        <dbReference type="ARBA" id="ARBA00022419"/>
    </source>
</evidence>
<keyword evidence="8 10" id="KW-0120">Carbon dioxide fixation</keyword>
<comment type="cofactor">
    <cofactor evidence="1 10">
        <name>Mg(2+)</name>
        <dbReference type="ChEBI" id="CHEBI:18420"/>
    </cofactor>
</comment>
<dbReference type="HOGENOM" id="CLU_006557_2_0_0"/>
<dbReference type="RefSeq" id="WP_013178856.1">
    <property type="nucleotide sequence ID" value="NC_014221.1"/>
</dbReference>
<dbReference type="PANTHER" id="PTHR30523">
    <property type="entry name" value="PHOSPHOENOLPYRUVATE CARBOXYLASE"/>
    <property type="match status" value="1"/>
</dbReference>
<comment type="catalytic activity">
    <reaction evidence="9 10">
        <text>oxaloacetate + phosphate = phosphoenolpyruvate + hydrogencarbonate</text>
        <dbReference type="Rhea" id="RHEA:28370"/>
        <dbReference type="ChEBI" id="CHEBI:16452"/>
        <dbReference type="ChEBI" id="CHEBI:17544"/>
        <dbReference type="ChEBI" id="CHEBI:43474"/>
        <dbReference type="ChEBI" id="CHEBI:58702"/>
        <dbReference type="EC" id="4.1.1.31"/>
    </reaction>
</comment>
<feature type="region of interest" description="Disordered" evidence="12">
    <location>
        <begin position="1"/>
        <end position="21"/>
    </location>
</feature>
<name>D7CT30_TRURR</name>
<dbReference type="AlphaFoldDB" id="D7CT30"/>
<dbReference type="GO" id="GO:0006107">
    <property type="term" value="P:oxaloacetate metabolic process"/>
    <property type="evidence" value="ECO:0007669"/>
    <property type="project" value="UniProtKB-UniRule"/>
</dbReference>
<keyword evidence="6 10" id="KW-0460">Magnesium</keyword>